<dbReference type="Proteomes" id="UP001162162">
    <property type="component" value="Unassembled WGS sequence"/>
</dbReference>
<evidence type="ECO:0000256" key="12">
    <source>
        <dbReference type="RuleBase" id="RU003832"/>
    </source>
</evidence>
<comment type="caution">
    <text evidence="15">The sequence shown here is derived from an EMBL/GenBank/DDBJ whole genome shotgun (WGS) entry which is preliminary data.</text>
</comment>
<evidence type="ECO:0000259" key="14">
    <source>
        <dbReference type="Pfam" id="PF17039"/>
    </source>
</evidence>
<protein>
    <recommendedName>
        <fullName evidence="12">Fucosyltransferase</fullName>
        <ecNumber evidence="12">2.4.1.-</ecNumber>
    </recommendedName>
</protein>
<evidence type="ECO:0000256" key="6">
    <source>
        <dbReference type="ARBA" id="ARBA00022692"/>
    </source>
</evidence>
<keyword evidence="11" id="KW-0325">Glycoprotein</keyword>
<gene>
    <name evidence="15" type="ORF">NQ318_017279</name>
</gene>
<keyword evidence="6 12" id="KW-0812">Transmembrane</keyword>
<reference evidence="15" key="1">
    <citation type="journal article" date="2023" name="Insect Mol. Biol.">
        <title>Genome sequencing provides insights into the evolution of gene families encoding plant cell wall-degrading enzymes in longhorned beetles.</title>
        <authorList>
            <person name="Shin N.R."/>
            <person name="Okamura Y."/>
            <person name="Kirsch R."/>
            <person name="Pauchet Y."/>
        </authorList>
    </citation>
    <scope>NUCLEOTIDE SEQUENCE</scope>
    <source>
        <strain evidence="15">AMC_N1</strain>
    </source>
</reference>
<name>A0AAV8XWJ8_9CUCU</name>
<dbReference type="GO" id="GO:0032580">
    <property type="term" value="C:Golgi cisterna membrane"/>
    <property type="evidence" value="ECO:0007669"/>
    <property type="project" value="UniProtKB-SubCell"/>
</dbReference>
<dbReference type="Gene3D" id="3.40.50.11660">
    <property type="entry name" value="Glycosyl transferase family 10, C-terminal domain"/>
    <property type="match status" value="1"/>
</dbReference>
<feature type="domain" description="Fucosyltransferase C-terminal" evidence="13">
    <location>
        <begin position="302"/>
        <end position="481"/>
    </location>
</feature>
<evidence type="ECO:0000256" key="4">
    <source>
        <dbReference type="ARBA" id="ARBA00022676"/>
    </source>
</evidence>
<comment type="subcellular location">
    <subcellularLocation>
        <location evidence="1 12">Golgi apparatus</location>
        <location evidence="1 12">Golgi stack membrane</location>
        <topology evidence="1 12">Single-pass type II membrane protein</topology>
    </subcellularLocation>
</comment>
<evidence type="ECO:0000313" key="15">
    <source>
        <dbReference type="EMBL" id="KAJ8943262.1"/>
    </source>
</evidence>
<dbReference type="InterPro" id="IPR001503">
    <property type="entry name" value="Glyco_trans_10"/>
</dbReference>
<evidence type="ECO:0000256" key="2">
    <source>
        <dbReference type="ARBA" id="ARBA00004922"/>
    </source>
</evidence>
<accession>A0AAV8XWJ8</accession>
<dbReference type="InterPro" id="IPR038577">
    <property type="entry name" value="GT10-like_C_sf"/>
</dbReference>
<evidence type="ECO:0000259" key="13">
    <source>
        <dbReference type="Pfam" id="PF00852"/>
    </source>
</evidence>
<keyword evidence="7" id="KW-0735">Signal-anchor</keyword>
<keyword evidence="4 12" id="KW-0328">Glycosyltransferase</keyword>
<evidence type="ECO:0000256" key="3">
    <source>
        <dbReference type="ARBA" id="ARBA00008919"/>
    </source>
</evidence>
<sequence>MSWLSKSAILSETLKTDARAPQFIGCRPQPQGFFKGKGRTENNENHTLPRLVILHECGLQYYSPRADVCRREQQLSEKSYILFTVILIVTTVCVVFQAQNEVRIDQYLQNVEYIFLDGEFGDIEDTHEVRNWLDIRRNSTKNLSKLGRVLFLGEQEPNVSLTNKKYEILVWKYGPKIESRHLKRFSDQKVDPFQHCPLKNCDITYKDSSIDTADIVIFHLHRMMGKKDLPTGRRNSEQIWAFLTDESPYNTFLKPKVKIREFDGIFNWSMTYRMDSDIPVPYGRTVLKKHPEQSITVSLNKRRDVLVTILGSNCGGVNHRWNYIKELQKYIKVDIYGKCGPLKTCPGHFKTDCPDIDKYLFYLSFENSNCDEYITEKLWWNAYHKNSIPIVMGTDRQNYKKILPLNSYINVDDFASPAVLAQFIYRLNETGEFKEYYNWKRNFEVLNEHGYFKSESFHYCRICQALNYNERQRKTYGKLEEFWNIKKDCHPAWNV</sequence>
<evidence type="ECO:0000256" key="7">
    <source>
        <dbReference type="ARBA" id="ARBA00022968"/>
    </source>
</evidence>
<dbReference type="Pfam" id="PF00852">
    <property type="entry name" value="Glyco_transf_10"/>
    <property type="match status" value="1"/>
</dbReference>
<comment type="pathway">
    <text evidence="2">Protein modification; protein glycosylation.</text>
</comment>
<organism evidence="15 16">
    <name type="scientific">Aromia moschata</name>
    <dbReference type="NCBI Taxonomy" id="1265417"/>
    <lineage>
        <taxon>Eukaryota</taxon>
        <taxon>Metazoa</taxon>
        <taxon>Ecdysozoa</taxon>
        <taxon>Arthropoda</taxon>
        <taxon>Hexapoda</taxon>
        <taxon>Insecta</taxon>
        <taxon>Pterygota</taxon>
        <taxon>Neoptera</taxon>
        <taxon>Endopterygota</taxon>
        <taxon>Coleoptera</taxon>
        <taxon>Polyphaga</taxon>
        <taxon>Cucujiformia</taxon>
        <taxon>Chrysomeloidea</taxon>
        <taxon>Cerambycidae</taxon>
        <taxon>Cerambycinae</taxon>
        <taxon>Callichromatini</taxon>
        <taxon>Aromia</taxon>
    </lineage>
</organism>
<dbReference type="SUPFAM" id="SSF53756">
    <property type="entry name" value="UDP-Glycosyltransferase/glycogen phosphorylase"/>
    <property type="match status" value="1"/>
</dbReference>
<dbReference type="PANTHER" id="PTHR48438">
    <property type="entry name" value="ALPHA-(1,3)-FUCOSYLTRANSFERASE C-RELATED"/>
    <property type="match status" value="1"/>
</dbReference>
<keyword evidence="16" id="KW-1185">Reference proteome</keyword>
<feature type="domain" description="Fucosyltransferase N-terminal" evidence="14">
    <location>
        <begin position="164"/>
        <end position="283"/>
    </location>
</feature>
<dbReference type="FunFam" id="3.40.50.11660:FF:000004">
    <property type="entry name" value="Glycoprotein 3-alpha-L-fucosyltransferase A"/>
    <property type="match status" value="1"/>
</dbReference>
<dbReference type="GO" id="GO:0008417">
    <property type="term" value="F:fucosyltransferase activity"/>
    <property type="evidence" value="ECO:0007669"/>
    <property type="project" value="InterPro"/>
</dbReference>
<dbReference type="InterPro" id="IPR055270">
    <property type="entry name" value="Glyco_tran_10_C"/>
</dbReference>
<evidence type="ECO:0000256" key="5">
    <source>
        <dbReference type="ARBA" id="ARBA00022679"/>
    </source>
</evidence>
<evidence type="ECO:0000256" key="1">
    <source>
        <dbReference type="ARBA" id="ARBA00004447"/>
    </source>
</evidence>
<evidence type="ECO:0000256" key="9">
    <source>
        <dbReference type="ARBA" id="ARBA00023034"/>
    </source>
</evidence>
<dbReference type="InterPro" id="IPR031481">
    <property type="entry name" value="Glyco_tran_10_N"/>
</dbReference>
<keyword evidence="5 12" id="KW-0808">Transferase</keyword>
<dbReference type="AlphaFoldDB" id="A0AAV8XWJ8"/>
<dbReference type="EMBL" id="JAPWTK010000294">
    <property type="protein sequence ID" value="KAJ8943262.1"/>
    <property type="molecule type" value="Genomic_DNA"/>
</dbReference>
<keyword evidence="8 12" id="KW-1133">Transmembrane helix</keyword>
<dbReference type="EC" id="2.4.1.-" evidence="12"/>
<feature type="transmembrane region" description="Helical" evidence="12">
    <location>
        <begin position="80"/>
        <end position="98"/>
    </location>
</feature>
<keyword evidence="9 12" id="KW-0333">Golgi apparatus</keyword>
<evidence type="ECO:0000313" key="16">
    <source>
        <dbReference type="Proteomes" id="UP001162162"/>
    </source>
</evidence>
<dbReference type="Pfam" id="PF17039">
    <property type="entry name" value="Glyco_tran_10_N"/>
    <property type="match status" value="1"/>
</dbReference>
<evidence type="ECO:0000256" key="11">
    <source>
        <dbReference type="ARBA" id="ARBA00023180"/>
    </source>
</evidence>
<evidence type="ECO:0000256" key="8">
    <source>
        <dbReference type="ARBA" id="ARBA00022989"/>
    </source>
</evidence>
<dbReference type="PANTHER" id="PTHR48438:SF1">
    <property type="entry name" value="ALPHA-(1,3)-FUCOSYLTRANSFERASE C-RELATED"/>
    <property type="match status" value="1"/>
</dbReference>
<comment type="similarity">
    <text evidence="3 12">Belongs to the glycosyltransferase 10 family.</text>
</comment>
<evidence type="ECO:0000256" key="10">
    <source>
        <dbReference type="ARBA" id="ARBA00023136"/>
    </source>
</evidence>
<proteinExistence type="inferred from homology"/>
<keyword evidence="10 12" id="KW-0472">Membrane</keyword>